<dbReference type="GO" id="GO:0003746">
    <property type="term" value="F:translation elongation factor activity"/>
    <property type="evidence" value="ECO:0007669"/>
    <property type="project" value="UniProtKB-KW"/>
</dbReference>
<keyword evidence="6" id="KW-0472">Membrane</keyword>
<keyword evidence="4 6" id="KW-0648">Protein biosynthesis</keyword>
<sequence length="599" mass="66700">MSIELTRNFSIIAHIDHGKTTLSDRLLEKTNTISDREKQDQLLDAMDLEREKGITIKSHPVTIFYKAKNGKTYKLNLLDTPGHVDFSYEVSRSLAACEGALLIVDAAQGVEAQTLANMHLAMDLNLAIIPVINKIDLPSANLPNVYRQLEDIVCIPHEEAIHASAKMGIGIDEILEAVVERVPAPKTEEDGLLRALVFDSVYDAYRGVVSYVRVISGSVQRGMKVKLFATDEVYEVKEVGIFTPKMTKTDTLEAGDVGYIIANMKSASDVKIGDTYTDCMRPCPEPLPGFKEIRPMVFSGIYPVDSSDFEALKAAMAKLQINDAAFSFQAESSVALGFGFRCGFLGLLHMEIIQERLRREFNMDIISTYPSVIYEVTKTSGEEMQVDNPSLLPEPQEIQEIREPIVKVFIMLPGEYIGDIMQLVLEKRGSVDNTETIDDTRVMLTCTVPLAEILVDFNDKLKSMTRGYGSMDYEYSGYQAAKLIKMDMLIAGEPVDAFSMIVHQDKAASRGRELAERLKNVIPRQLFTVAIQACIGGKIIARESISPMRKDVTAKCYGGDVTRKRKLLEKQKEGKKRMKAIGKINIPQEAFIKVLKTGD</sequence>
<dbReference type="CDD" id="cd03699">
    <property type="entry name" value="EF4_II"/>
    <property type="match status" value="1"/>
</dbReference>
<dbReference type="SUPFAM" id="SSF54980">
    <property type="entry name" value="EF-G C-terminal domain-like"/>
    <property type="match status" value="2"/>
</dbReference>
<evidence type="ECO:0000313" key="9">
    <source>
        <dbReference type="Proteomes" id="UP001062263"/>
    </source>
</evidence>
<dbReference type="Pfam" id="PF00009">
    <property type="entry name" value="GTP_EFTU"/>
    <property type="match status" value="1"/>
</dbReference>
<dbReference type="Gene3D" id="3.30.70.870">
    <property type="entry name" value="Elongation Factor G (Translational Gtpase), domain 3"/>
    <property type="match status" value="1"/>
</dbReference>
<accession>A0ABM7ZFZ4</accession>
<dbReference type="SMART" id="SM00838">
    <property type="entry name" value="EFG_C"/>
    <property type="match status" value="1"/>
</dbReference>
<dbReference type="PROSITE" id="PS51722">
    <property type="entry name" value="G_TR_2"/>
    <property type="match status" value="1"/>
</dbReference>
<dbReference type="CDD" id="cd16260">
    <property type="entry name" value="EF4_III"/>
    <property type="match status" value="1"/>
</dbReference>
<keyword evidence="8" id="KW-0251">Elongation factor</keyword>
<dbReference type="Gene3D" id="3.30.70.2570">
    <property type="entry name" value="Elongation factor 4, C-terminal domain"/>
    <property type="match status" value="1"/>
</dbReference>
<dbReference type="Pfam" id="PF03144">
    <property type="entry name" value="GTP_EFTU_D2"/>
    <property type="match status" value="1"/>
</dbReference>
<dbReference type="Pfam" id="PF00679">
    <property type="entry name" value="EFG_C"/>
    <property type="match status" value="1"/>
</dbReference>
<proteinExistence type="inferred from homology"/>
<keyword evidence="9" id="KW-1185">Reference proteome</keyword>
<dbReference type="EC" id="3.6.5.n1" evidence="6"/>
<dbReference type="NCBIfam" id="TIGR00231">
    <property type="entry name" value="small_GTP"/>
    <property type="match status" value="1"/>
</dbReference>
<dbReference type="RefSeq" id="WP_067570480.1">
    <property type="nucleotide sequence ID" value="NZ_AP025943.1"/>
</dbReference>
<keyword evidence="6" id="KW-1003">Cell membrane</keyword>
<feature type="domain" description="Tr-type G" evidence="7">
    <location>
        <begin position="4"/>
        <end position="186"/>
    </location>
</feature>
<dbReference type="InterPro" id="IPR005225">
    <property type="entry name" value="Small_GTP-bd"/>
</dbReference>
<reference evidence="8" key="1">
    <citation type="submission" date="2022-06" db="EMBL/GenBank/DDBJ databases">
        <title>Akkermansia biwalacus sp. nov., an anaerobic mucin-degrading bacterium isolated from human intestine.</title>
        <authorList>
            <person name="Kobayashi Y."/>
            <person name="Inoue S."/>
            <person name="Kawahara T."/>
            <person name="Kohda N."/>
        </authorList>
    </citation>
    <scope>NUCLEOTIDE SEQUENCE</scope>
    <source>
        <strain evidence="8">WON2089</strain>
    </source>
</reference>
<evidence type="ECO:0000256" key="2">
    <source>
        <dbReference type="ARBA" id="ARBA00022741"/>
    </source>
</evidence>
<dbReference type="EMBL" id="AP025943">
    <property type="protein sequence ID" value="BDL43616.1"/>
    <property type="molecule type" value="Genomic_DNA"/>
</dbReference>
<dbReference type="InterPro" id="IPR000640">
    <property type="entry name" value="EFG_V-like"/>
</dbReference>
<evidence type="ECO:0000256" key="4">
    <source>
        <dbReference type="ARBA" id="ARBA00022917"/>
    </source>
</evidence>
<dbReference type="SUPFAM" id="SSF52540">
    <property type="entry name" value="P-loop containing nucleoside triphosphate hydrolases"/>
    <property type="match status" value="1"/>
</dbReference>
<dbReference type="InterPro" id="IPR013842">
    <property type="entry name" value="LepA_CTD"/>
</dbReference>
<dbReference type="Gene3D" id="3.40.50.300">
    <property type="entry name" value="P-loop containing nucleotide triphosphate hydrolases"/>
    <property type="match status" value="1"/>
</dbReference>
<dbReference type="InterPro" id="IPR004161">
    <property type="entry name" value="EFTu-like_2"/>
</dbReference>
<dbReference type="Pfam" id="PF06421">
    <property type="entry name" value="LepA_C"/>
    <property type="match status" value="1"/>
</dbReference>
<dbReference type="CDD" id="cd03709">
    <property type="entry name" value="lepA_C"/>
    <property type="match status" value="1"/>
</dbReference>
<evidence type="ECO:0000256" key="1">
    <source>
        <dbReference type="ARBA" id="ARBA00005454"/>
    </source>
</evidence>
<evidence type="ECO:0000259" key="7">
    <source>
        <dbReference type="PROSITE" id="PS51722"/>
    </source>
</evidence>
<evidence type="ECO:0000256" key="5">
    <source>
        <dbReference type="ARBA" id="ARBA00023134"/>
    </source>
</evidence>
<dbReference type="Gene3D" id="3.30.70.240">
    <property type="match status" value="1"/>
</dbReference>
<feature type="binding site" evidence="6">
    <location>
        <begin position="133"/>
        <end position="136"/>
    </location>
    <ligand>
        <name>GTP</name>
        <dbReference type="ChEBI" id="CHEBI:37565"/>
    </ligand>
</feature>
<dbReference type="HAMAP" id="MF_00071">
    <property type="entry name" value="LepA"/>
    <property type="match status" value="1"/>
</dbReference>
<comment type="similarity">
    <text evidence="1 6">Belongs to the TRAFAC class translation factor GTPase superfamily. Classic translation factor GTPase family. LepA subfamily.</text>
</comment>
<organism evidence="8 9">
    <name type="scientific">Akkermansia biwaensis</name>
    <dbReference type="NCBI Taxonomy" id="2946555"/>
    <lineage>
        <taxon>Bacteria</taxon>
        <taxon>Pseudomonadati</taxon>
        <taxon>Verrucomicrobiota</taxon>
        <taxon>Verrucomicrobiia</taxon>
        <taxon>Verrucomicrobiales</taxon>
        <taxon>Akkermansiaceae</taxon>
        <taxon>Akkermansia</taxon>
    </lineage>
</organism>
<feature type="binding site" evidence="6">
    <location>
        <begin position="16"/>
        <end position="21"/>
    </location>
    <ligand>
        <name>GTP</name>
        <dbReference type="ChEBI" id="CHEBI:37565"/>
    </ligand>
</feature>
<dbReference type="InterPro" id="IPR035654">
    <property type="entry name" value="LepA_IV"/>
</dbReference>
<evidence type="ECO:0000256" key="3">
    <source>
        <dbReference type="ARBA" id="ARBA00022801"/>
    </source>
</evidence>
<evidence type="ECO:0000313" key="8">
    <source>
        <dbReference type="EMBL" id="BDL43616.1"/>
    </source>
</evidence>
<dbReference type="PANTHER" id="PTHR43512:SF4">
    <property type="entry name" value="TRANSLATION FACTOR GUF1 HOMOLOG, CHLOROPLASTIC"/>
    <property type="match status" value="1"/>
</dbReference>
<dbReference type="PRINTS" id="PR00315">
    <property type="entry name" value="ELONGATNFCT"/>
</dbReference>
<dbReference type="Proteomes" id="UP001062263">
    <property type="component" value="Chromosome"/>
</dbReference>
<dbReference type="InterPro" id="IPR006297">
    <property type="entry name" value="EF-4"/>
</dbReference>
<evidence type="ECO:0000256" key="6">
    <source>
        <dbReference type="HAMAP-Rule" id="MF_00071"/>
    </source>
</evidence>
<dbReference type="InterPro" id="IPR027417">
    <property type="entry name" value="P-loop_NTPase"/>
</dbReference>
<keyword evidence="5 6" id="KW-0342">GTP-binding</keyword>
<dbReference type="PANTHER" id="PTHR43512">
    <property type="entry name" value="TRANSLATION FACTOR GUF1-RELATED"/>
    <property type="match status" value="1"/>
</dbReference>
<comment type="subcellular location">
    <subcellularLocation>
        <location evidence="6">Cell membrane</location>
        <topology evidence="6">Peripheral membrane protein</topology>
        <orientation evidence="6">Cytoplasmic side</orientation>
    </subcellularLocation>
</comment>
<dbReference type="InterPro" id="IPR000795">
    <property type="entry name" value="T_Tr_GTP-bd_dom"/>
</dbReference>
<protein>
    <recommendedName>
        <fullName evidence="6">Elongation factor 4</fullName>
        <shortName evidence="6">EF-4</shortName>
        <ecNumber evidence="6">3.6.5.n1</ecNumber>
    </recommendedName>
    <alternativeName>
        <fullName evidence="6">Ribosomal back-translocase LepA</fullName>
    </alternativeName>
</protein>
<gene>
    <name evidence="6 8" type="primary">lepA</name>
    <name evidence="8" type="ORF">Abiwalacus_11900</name>
</gene>
<comment type="function">
    <text evidence="6">Required for accurate and efficient protein synthesis under certain stress conditions. May act as a fidelity factor of the translation reaction, by catalyzing a one-codon backward translocation of tRNAs on improperly translocated ribosomes. Back-translocation proceeds from a post-translocation (POST) complex to a pre-translocation (PRE) complex, thus giving elongation factor G a second chance to translocate the tRNAs correctly. Binds to ribosomes in a GTP-dependent manner.</text>
</comment>
<dbReference type="CDD" id="cd01890">
    <property type="entry name" value="LepA"/>
    <property type="match status" value="1"/>
</dbReference>
<dbReference type="InterPro" id="IPR038363">
    <property type="entry name" value="LepA_C_sf"/>
</dbReference>
<dbReference type="InterPro" id="IPR035647">
    <property type="entry name" value="EFG_III/V"/>
</dbReference>
<name>A0ABM7ZFZ4_9BACT</name>
<dbReference type="NCBIfam" id="TIGR01393">
    <property type="entry name" value="lepA"/>
    <property type="match status" value="1"/>
</dbReference>
<keyword evidence="2 6" id="KW-0547">Nucleotide-binding</keyword>
<keyword evidence="3 6" id="KW-0378">Hydrolase</keyword>
<dbReference type="Gene3D" id="2.40.30.10">
    <property type="entry name" value="Translation factors"/>
    <property type="match status" value="1"/>
</dbReference>
<comment type="catalytic activity">
    <reaction evidence="6">
        <text>GTP + H2O = GDP + phosphate + H(+)</text>
        <dbReference type="Rhea" id="RHEA:19669"/>
        <dbReference type="ChEBI" id="CHEBI:15377"/>
        <dbReference type="ChEBI" id="CHEBI:15378"/>
        <dbReference type="ChEBI" id="CHEBI:37565"/>
        <dbReference type="ChEBI" id="CHEBI:43474"/>
        <dbReference type="ChEBI" id="CHEBI:58189"/>
        <dbReference type="EC" id="3.6.5.n1"/>
    </reaction>
</comment>